<sequence length="120" mass="13214">MLNFYGSSRVKSRHKVATDSSIHKLRAIADVSELAGGEDDTSSSALDELRLDGDSFLSSVPRLSAFASLTCLTITRFHPHPQSWDACPLELLIDAIPAFPDIMSLTMIDFHSYPSYIRAV</sequence>
<evidence type="ECO:0000313" key="2">
    <source>
        <dbReference type="EMBL" id="KAL0957654.1"/>
    </source>
</evidence>
<reference evidence="3" key="2">
    <citation type="submission" date="2024-06" db="EMBL/GenBank/DDBJ databases">
        <title>Multi-omics analyses provide insights into the biosynthesis of the anticancer antibiotic pleurotin in Hohenbuehelia grisea.</title>
        <authorList>
            <person name="Weaver J.A."/>
            <person name="Alberti F."/>
        </authorList>
    </citation>
    <scope>NUCLEOTIDE SEQUENCE [LARGE SCALE GENOMIC DNA]</scope>
    <source>
        <strain evidence="3">T-177</strain>
    </source>
</reference>
<organism evidence="2 3">
    <name type="scientific">Hohenbuehelia grisea</name>
    <dbReference type="NCBI Taxonomy" id="104357"/>
    <lineage>
        <taxon>Eukaryota</taxon>
        <taxon>Fungi</taxon>
        <taxon>Dikarya</taxon>
        <taxon>Basidiomycota</taxon>
        <taxon>Agaricomycotina</taxon>
        <taxon>Agaricomycetes</taxon>
        <taxon>Agaricomycetidae</taxon>
        <taxon>Agaricales</taxon>
        <taxon>Pleurotineae</taxon>
        <taxon>Pleurotaceae</taxon>
        <taxon>Hohenbuehelia</taxon>
    </lineage>
</organism>
<proteinExistence type="predicted"/>
<name>A0ABR3JPX1_9AGAR</name>
<dbReference type="EMBL" id="JASNQZ010000019">
    <property type="protein sequence ID" value="KAL0945115.1"/>
    <property type="molecule type" value="Genomic_DNA"/>
</dbReference>
<evidence type="ECO:0000313" key="1">
    <source>
        <dbReference type="EMBL" id="KAL0945115.1"/>
    </source>
</evidence>
<evidence type="ECO:0000313" key="3">
    <source>
        <dbReference type="Proteomes" id="UP001556367"/>
    </source>
</evidence>
<comment type="caution">
    <text evidence="2">The sequence shown here is derived from an EMBL/GenBank/DDBJ whole genome shotgun (WGS) entry which is preliminary data.</text>
</comment>
<dbReference type="EMBL" id="JASNQZ010000005">
    <property type="protein sequence ID" value="KAL0957654.1"/>
    <property type="molecule type" value="Genomic_DNA"/>
</dbReference>
<keyword evidence="3" id="KW-1185">Reference proteome</keyword>
<dbReference type="Proteomes" id="UP001556367">
    <property type="component" value="Unassembled WGS sequence"/>
</dbReference>
<accession>A0ABR3JPX1</accession>
<gene>
    <name evidence="2" type="ORF">HGRIS_001435</name>
    <name evidence="1" type="ORF">HGRIS_004268</name>
</gene>
<reference evidence="2" key="1">
    <citation type="journal article" date="2024" name="ACS Chem. Biol.">
        <title>Early Steps of the Biosynthesis of the Anticancer Antibiotic Pleurotin.</title>
        <authorList>
            <person name="Weaver J.A."/>
            <person name="Alkhder D."/>
            <person name="Prasongpholchai P."/>
            <person name="Tadesse M.D."/>
            <person name="de Los Santos E.L."/>
            <person name="Song L."/>
            <person name="Corre C."/>
            <person name="Alberti F."/>
        </authorList>
    </citation>
    <scope>NUCLEOTIDE SEQUENCE</scope>
    <source>
        <strain evidence="2">T-177</strain>
    </source>
</reference>
<protein>
    <submittedName>
        <fullName evidence="2">Uncharacterized protein</fullName>
    </submittedName>
</protein>